<feature type="chain" id="PRO_5024283100" evidence="1">
    <location>
        <begin position="22"/>
        <end position="269"/>
    </location>
</feature>
<sequence>MKKLIIASLLGSVFAVGAAYAHEENEYSSFSSDHCSINMNYGVIVENDTIRFLDEDSTIVQINNQKDLFVEGKQISLSDDQQALVSEYAAGVNQQVPKIVNLALDAVEIAFSALSQVAIGLGGEDSESAQSLNQSFADIKEKLSTRFHSEDGSVYLAEQNFDSLDEFIEDELEQEIENIVTDSIGNVFIAIGQAMNSEDGDFEQKMEAFGERMERMGEEIEVAVEDKAEHLEAQAETLCTDLQQLNALEDQLTSNVDELADFDLIDVTE</sequence>
<dbReference type="Proteomes" id="UP000307790">
    <property type="component" value="Unassembled WGS sequence"/>
</dbReference>
<keyword evidence="1" id="KW-0732">Signal</keyword>
<name>A0A5R9IQ96_9GAMM</name>
<proteinExistence type="predicted"/>
<organism evidence="2 3">
    <name type="scientific">Thalassotalea litorea</name>
    <dbReference type="NCBI Taxonomy" id="2020715"/>
    <lineage>
        <taxon>Bacteria</taxon>
        <taxon>Pseudomonadati</taxon>
        <taxon>Pseudomonadota</taxon>
        <taxon>Gammaproteobacteria</taxon>
        <taxon>Alteromonadales</taxon>
        <taxon>Colwelliaceae</taxon>
        <taxon>Thalassotalea</taxon>
    </lineage>
</organism>
<evidence type="ECO:0000256" key="1">
    <source>
        <dbReference type="SAM" id="SignalP"/>
    </source>
</evidence>
<dbReference type="AlphaFoldDB" id="A0A5R9IQ96"/>
<evidence type="ECO:0000313" key="3">
    <source>
        <dbReference type="Proteomes" id="UP000307790"/>
    </source>
</evidence>
<comment type="caution">
    <text evidence="2">The sequence shown here is derived from an EMBL/GenBank/DDBJ whole genome shotgun (WGS) entry which is preliminary data.</text>
</comment>
<protein>
    <submittedName>
        <fullName evidence="2">DUF2884 family protein</fullName>
    </submittedName>
</protein>
<gene>
    <name evidence="2" type="ORF">FE810_04530</name>
</gene>
<dbReference type="OrthoDB" id="5760736at2"/>
<feature type="signal peptide" evidence="1">
    <location>
        <begin position="1"/>
        <end position="21"/>
    </location>
</feature>
<keyword evidence="3" id="KW-1185">Reference proteome</keyword>
<evidence type="ECO:0000313" key="2">
    <source>
        <dbReference type="EMBL" id="TLU66779.1"/>
    </source>
</evidence>
<dbReference type="EMBL" id="VCBC01000004">
    <property type="protein sequence ID" value="TLU66779.1"/>
    <property type="molecule type" value="Genomic_DNA"/>
</dbReference>
<dbReference type="InterPro" id="IPR021307">
    <property type="entry name" value="DUF2884"/>
</dbReference>
<reference evidence="2 3" key="1">
    <citation type="submission" date="2019-05" db="EMBL/GenBank/DDBJ databases">
        <title>Genome sequences of Thalassotalea litorea 1K03283.</title>
        <authorList>
            <person name="Zhang D."/>
        </authorList>
    </citation>
    <scope>NUCLEOTIDE SEQUENCE [LARGE SCALE GENOMIC DNA]</scope>
    <source>
        <strain evidence="2 3">MCCC 1K03283</strain>
    </source>
</reference>
<accession>A0A5R9IQ96</accession>
<dbReference type="Pfam" id="PF11101">
    <property type="entry name" value="DUF2884"/>
    <property type="match status" value="1"/>
</dbReference>
<dbReference type="RefSeq" id="WP_138318844.1">
    <property type="nucleotide sequence ID" value="NZ_VCBC01000004.1"/>
</dbReference>